<dbReference type="Gene3D" id="3.90.79.10">
    <property type="entry name" value="Nucleoside Triphosphate Pyrophosphohydrolase"/>
    <property type="match status" value="1"/>
</dbReference>
<gene>
    <name evidence="9" type="ORF">GTH32_07355</name>
</gene>
<dbReference type="AlphaFoldDB" id="A0A7X5LKI3"/>
<evidence type="ECO:0000256" key="4">
    <source>
        <dbReference type="ARBA" id="ARBA00016377"/>
    </source>
</evidence>
<evidence type="ECO:0000256" key="6">
    <source>
        <dbReference type="ARBA" id="ARBA00032162"/>
    </source>
</evidence>
<dbReference type="GO" id="GO:0019693">
    <property type="term" value="P:ribose phosphate metabolic process"/>
    <property type="evidence" value="ECO:0007669"/>
    <property type="project" value="TreeGrafter"/>
</dbReference>
<dbReference type="SUPFAM" id="SSF55811">
    <property type="entry name" value="Nudix"/>
    <property type="match status" value="1"/>
</dbReference>
<dbReference type="Pfam" id="PF00293">
    <property type="entry name" value="NUDIX"/>
    <property type="match status" value="1"/>
</dbReference>
<comment type="cofactor">
    <cofactor evidence="2">
        <name>Mg(2+)</name>
        <dbReference type="ChEBI" id="CHEBI:18420"/>
    </cofactor>
</comment>
<dbReference type="GO" id="GO:0016787">
    <property type="term" value="F:hydrolase activity"/>
    <property type="evidence" value="ECO:0007669"/>
    <property type="project" value="UniProtKB-KW"/>
</dbReference>
<dbReference type="InterPro" id="IPR000086">
    <property type="entry name" value="NUDIX_hydrolase_dom"/>
</dbReference>
<sequence length="187" mass="21179">MSDDTHTRVKDIETLSSQVVYKNKWLTVKEDKIRRASGQEGIYGVVEKPDFAIILPIHNHTIYLVEQYRYTIGQRMLELPQGAWEANPDADPCELAKGELKEETGMQAEHMQYVGFQYLAYGFCNQGYHIYLATGLSQGEQSLDAEEEDLKIIPMPLDKFHQKVVSGDIKDASTCNAYGLAKLKGFL</sequence>
<dbReference type="GO" id="GO:0005829">
    <property type="term" value="C:cytosol"/>
    <property type="evidence" value="ECO:0007669"/>
    <property type="project" value="TreeGrafter"/>
</dbReference>
<proteinExistence type="inferred from homology"/>
<evidence type="ECO:0000256" key="1">
    <source>
        <dbReference type="ARBA" id="ARBA00000847"/>
    </source>
</evidence>
<dbReference type="GO" id="GO:0006753">
    <property type="term" value="P:nucleoside phosphate metabolic process"/>
    <property type="evidence" value="ECO:0007669"/>
    <property type="project" value="TreeGrafter"/>
</dbReference>
<dbReference type="RefSeq" id="WP_163084598.1">
    <property type="nucleotide sequence ID" value="NZ_JAAAWN010000007.1"/>
</dbReference>
<accession>A0A7X5LKI3</accession>
<evidence type="ECO:0000313" key="9">
    <source>
        <dbReference type="EMBL" id="NDV91011.1"/>
    </source>
</evidence>
<dbReference type="PANTHER" id="PTHR11839:SF18">
    <property type="entry name" value="NUDIX HYDROLASE DOMAIN-CONTAINING PROTEIN"/>
    <property type="match status" value="1"/>
</dbReference>
<keyword evidence="5" id="KW-0378">Hydrolase</keyword>
<reference evidence="9 10" key="1">
    <citation type="submission" date="2020-01" db="EMBL/GenBank/DDBJ databases">
        <authorList>
            <person name="Chen J."/>
            <person name="Zhu S."/>
            <person name="Yang J."/>
        </authorList>
    </citation>
    <scope>NUCLEOTIDE SEQUENCE [LARGE SCALE GENOMIC DNA]</scope>
    <source>
        <strain evidence="9 10">345S023</strain>
    </source>
</reference>
<evidence type="ECO:0000256" key="5">
    <source>
        <dbReference type="ARBA" id="ARBA00022801"/>
    </source>
</evidence>
<comment type="catalytic activity">
    <reaction evidence="1">
        <text>GDP-alpha-D-mannose + H2O = alpha-D-mannose 1-phosphate + GMP + 2 H(+)</text>
        <dbReference type="Rhea" id="RHEA:27978"/>
        <dbReference type="ChEBI" id="CHEBI:15377"/>
        <dbReference type="ChEBI" id="CHEBI:15378"/>
        <dbReference type="ChEBI" id="CHEBI:57527"/>
        <dbReference type="ChEBI" id="CHEBI:58115"/>
        <dbReference type="ChEBI" id="CHEBI:58409"/>
    </reaction>
</comment>
<evidence type="ECO:0000256" key="3">
    <source>
        <dbReference type="ARBA" id="ARBA00007275"/>
    </source>
</evidence>
<evidence type="ECO:0000256" key="7">
    <source>
        <dbReference type="ARBA" id="ARBA00032272"/>
    </source>
</evidence>
<dbReference type="PANTHER" id="PTHR11839">
    <property type="entry name" value="UDP/ADP-SUGAR PYROPHOSPHATASE"/>
    <property type="match status" value="1"/>
</dbReference>
<organism evidence="9 10">
    <name type="scientific">Alteromonas profundi</name>
    <dbReference type="NCBI Taxonomy" id="2696062"/>
    <lineage>
        <taxon>Bacteria</taxon>
        <taxon>Pseudomonadati</taxon>
        <taxon>Pseudomonadota</taxon>
        <taxon>Gammaproteobacteria</taxon>
        <taxon>Alteromonadales</taxon>
        <taxon>Alteromonadaceae</taxon>
        <taxon>Alteromonas/Salinimonas group</taxon>
        <taxon>Alteromonas</taxon>
    </lineage>
</organism>
<dbReference type="Proteomes" id="UP000470213">
    <property type="component" value="Unassembled WGS sequence"/>
</dbReference>
<protein>
    <recommendedName>
        <fullName evidence="4">GDP-mannose pyrophosphatase</fullName>
    </recommendedName>
    <alternativeName>
        <fullName evidence="6">GDP-mannose hydrolase</fullName>
    </alternativeName>
    <alternativeName>
        <fullName evidence="7">GDPMK</fullName>
    </alternativeName>
</protein>
<comment type="similarity">
    <text evidence="3">Belongs to the Nudix hydrolase family. NudK subfamily.</text>
</comment>
<evidence type="ECO:0000313" key="10">
    <source>
        <dbReference type="Proteomes" id="UP000470213"/>
    </source>
</evidence>
<name>A0A7X5LKI3_9ALTE</name>
<dbReference type="EMBL" id="JAAAWN010000007">
    <property type="protein sequence ID" value="NDV91011.1"/>
    <property type="molecule type" value="Genomic_DNA"/>
</dbReference>
<keyword evidence="10" id="KW-1185">Reference proteome</keyword>
<feature type="domain" description="Nudix hydrolase" evidence="8">
    <location>
        <begin position="47"/>
        <end position="177"/>
    </location>
</feature>
<evidence type="ECO:0000256" key="2">
    <source>
        <dbReference type="ARBA" id="ARBA00001946"/>
    </source>
</evidence>
<dbReference type="CDD" id="cd24161">
    <property type="entry name" value="NUDIX_ADPRase_Ndx2"/>
    <property type="match status" value="1"/>
</dbReference>
<dbReference type="InterPro" id="IPR015797">
    <property type="entry name" value="NUDIX_hydrolase-like_dom_sf"/>
</dbReference>
<dbReference type="PROSITE" id="PS51462">
    <property type="entry name" value="NUDIX"/>
    <property type="match status" value="1"/>
</dbReference>
<comment type="caution">
    <text evidence="9">The sequence shown here is derived from an EMBL/GenBank/DDBJ whole genome shotgun (WGS) entry which is preliminary data.</text>
</comment>
<evidence type="ECO:0000259" key="8">
    <source>
        <dbReference type="PROSITE" id="PS51462"/>
    </source>
</evidence>